<reference evidence="1 2" key="1">
    <citation type="journal article" date="2019" name="Sci. Rep.">
        <title>Orb-weaving spider Araneus ventricosus genome elucidates the spidroin gene catalogue.</title>
        <authorList>
            <person name="Kono N."/>
            <person name="Nakamura H."/>
            <person name="Ohtoshi R."/>
            <person name="Moran D.A.P."/>
            <person name="Shinohara A."/>
            <person name="Yoshida Y."/>
            <person name="Fujiwara M."/>
            <person name="Mori M."/>
            <person name="Tomita M."/>
            <person name="Arakawa K."/>
        </authorList>
    </citation>
    <scope>NUCLEOTIDE SEQUENCE [LARGE SCALE GENOMIC DNA]</scope>
</reference>
<gene>
    <name evidence="1" type="ORF">AVEN_109601_1</name>
</gene>
<name>A0A4Y2MN57_ARAVE</name>
<dbReference type="EMBL" id="BGPR01007659">
    <property type="protein sequence ID" value="GBN28565.1"/>
    <property type="molecule type" value="Genomic_DNA"/>
</dbReference>
<sequence length="88" mass="10328">MGWGKRRVFLEFGQCQLSLGFLRRGGEITISLKEELGRSRILRFLYYNGLRNQRVISVQYRLYLVPGLSSRLELSHYEEETASKDGRE</sequence>
<evidence type="ECO:0000313" key="1">
    <source>
        <dbReference type="EMBL" id="GBN28565.1"/>
    </source>
</evidence>
<proteinExistence type="predicted"/>
<comment type="caution">
    <text evidence="1">The sequence shown here is derived from an EMBL/GenBank/DDBJ whole genome shotgun (WGS) entry which is preliminary data.</text>
</comment>
<evidence type="ECO:0000313" key="2">
    <source>
        <dbReference type="Proteomes" id="UP000499080"/>
    </source>
</evidence>
<dbReference type="AlphaFoldDB" id="A0A4Y2MN57"/>
<protein>
    <submittedName>
        <fullName evidence="1">Uncharacterized protein</fullName>
    </submittedName>
</protein>
<accession>A0A4Y2MN57</accession>
<keyword evidence="2" id="KW-1185">Reference proteome</keyword>
<organism evidence="1 2">
    <name type="scientific">Araneus ventricosus</name>
    <name type="common">Orbweaver spider</name>
    <name type="synonym">Epeira ventricosa</name>
    <dbReference type="NCBI Taxonomy" id="182803"/>
    <lineage>
        <taxon>Eukaryota</taxon>
        <taxon>Metazoa</taxon>
        <taxon>Ecdysozoa</taxon>
        <taxon>Arthropoda</taxon>
        <taxon>Chelicerata</taxon>
        <taxon>Arachnida</taxon>
        <taxon>Araneae</taxon>
        <taxon>Araneomorphae</taxon>
        <taxon>Entelegynae</taxon>
        <taxon>Araneoidea</taxon>
        <taxon>Araneidae</taxon>
        <taxon>Araneus</taxon>
    </lineage>
</organism>
<dbReference type="Proteomes" id="UP000499080">
    <property type="component" value="Unassembled WGS sequence"/>
</dbReference>